<evidence type="ECO:0000256" key="3">
    <source>
        <dbReference type="ARBA" id="ARBA00023082"/>
    </source>
</evidence>
<dbReference type="CDD" id="cd06171">
    <property type="entry name" value="Sigma70_r4"/>
    <property type="match status" value="1"/>
</dbReference>
<keyword evidence="3" id="KW-0731">Sigma factor</keyword>
<evidence type="ECO:0000313" key="8">
    <source>
        <dbReference type="EMBL" id="NYG36138.1"/>
    </source>
</evidence>
<dbReference type="InterPro" id="IPR013325">
    <property type="entry name" value="RNA_pol_sigma_r2"/>
</dbReference>
<comment type="caution">
    <text evidence="8">The sequence shown here is derived from an EMBL/GenBank/DDBJ whole genome shotgun (WGS) entry which is preliminary data.</text>
</comment>
<keyword evidence="2" id="KW-0805">Transcription regulation</keyword>
<dbReference type="InterPro" id="IPR007627">
    <property type="entry name" value="RNA_pol_sigma70_r2"/>
</dbReference>
<dbReference type="AlphaFoldDB" id="A0A852X110"/>
<dbReference type="GO" id="GO:0006352">
    <property type="term" value="P:DNA-templated transcription initiation"/>
    <property type="evidence" value="ECO:0007669"/>
    <property type="project" value="InterPro"/>
</dbReference>
<dbReference type="NCBIfam" id="TIGR02937">
    <property type="entry name" value="sigma70-ECF"/>
    <property type="match status" value="1"/>
</dbReference>
<evidence type="ECO:0000259" key="6">
    <source>
        <dbReference type="Pfam" id="PF04542"/>
    </source>
</evidence>
<dbReference type="Pfam" id="PF08281">
    <property type="entry name" value="Sigma70_r4_2"/>
    <property type="match status" value="1"/>
</dbReference>
<feature type="domain" description="RNA polymerase sigma factor 70 region 4 type 2" evidence="7">
    <location>
        <begin position="135"/>
        <end position="185"/>
    </location>
</feature>
<keyword evidence="4" id="KW-0238">DNA-binding</keyword>
<dbReference type="PANTHER" id="PTHR43133">
    <property type="entry name" value="RNA POLYMERASE ECF-TYPE SIGMA FACTO"/>
    <property type="match status" value="1"/>
</dbReference>
<keyword evidence="9" id="KW-1185">Reference proteome</keyword>
<gene>
    <name evidence="8" type="ORF">BJY28_000607</name>
</gene>
<feature type="domain" description="RNA polymerase sigma-70 region 2" evidence="6">
    <location>
        <begin position="34"/>
        <end position="100"/>
    </location>
</feature>
<dbReference type="InterPro" id="IPR036388">
    <property type="entry name" value="WH-like_DNA-bd_sf"/>
</dbReference>
<dbReference type="InterPro" id="IPR014284">
    <property type="entry name" value="RNA_pol_sigma-70_dom"/>
</dbReference>
<dbReference type="SUPFAM" id="SSF88946">
    <property type="entry name" value="Sigma2 domain of RNA polymerase sigma factors"/>
    <property type="match status" value="1"/>
</dbReference>
<comment type="similarity">
    <text evidence="1">Belongs to the sigma-70 factor family. ECF subfamily.</text>
</comment>
<keyword evidence="5" id="KW-0804">Transcription</keyword>
<name>A0A852X110_9MICO</name>
<reference evidence="8 9" key="1">
    <citation type="submission" date="2020-07" db="EMBL/GenBank/DDBJ databases">
        <title>Sequencing the genomes of 1000 actinobacteria strains.</title>
        <authorList>
            <person name="Klenk H.-P."/>
        </authorList>
    </citation>
    <scope>NUCLEOTIDE SEQUENCE [LARGE SCALE GENOMIC DNA]</scope>
    <source>
        <strain evidence="8 9">DSM 24723</strain>
    </source>
</reference>
<dbReference type="InterPro" id="IPR013249">
    <property type="entry name" value="RNA_pol_sigma70_r4_t2"/>
</dbReference>
<dbReference type="RefSeq" id="WP_218875140.1">
    <property type="nucleotide sequence ID" value="NZ_JACBZX010000001.1"/>
</dbReference>
<dbReference type="SUPFAM" id="SSF88659">
    <property type="entry name" value="Sigma3 and sigma4 domains of RNA polymerase sigma factors"/>
    <property type="match status" value="1"/>
</dbReference>
<dbReference type="Gene3D" id="1.10.10.10">
    <property type="entry name" value="Winged helix-like DNA-binding domain superfamily/Winged helix DNA-binding domain"/>
    <property type="match status" value="1"/>
</dbReference>
<evidence type="ECO:0000256" key="4">
    <source>
        <dbReference type="ARBA" id="ARBA00023125"/>
    </source>
</evidence>
<proteinExistence type="inferred from homology"/>
<protein>
    <submittedName>
        <fullName evidence="8">RNA polymerase sigma-70 factor (ECF subfamily)</fullName>
    </submittedName>
</protein>
<evidence type="ECO:0000256" key="2">
    <source>
        <dbReference type="ARBA" id="ARBA00023015"/>
    </source>
</evidence>
<evidence type="ECO:0000313" key="9">
    <source>
        <dbReference type="Proteomes" id="UP000592181"/>
    </source>
</evidence>
<dbReference type="EMBL" id="JACBZX010000001">
    <property type="protein sequence ID" value="NYG36138.1"/>
    <property type="molecule type" value="Genomic_DNA"/>
</dbReference>
<dbReference type="GO" id="GO:0003677">
    <property type="term" value="F:DNA binding"/>
    <property type="evidence" value="ECO:0007669"/>
    <property type="project" value="UniProtKB-KW"/>
</dbReference>
<dbReference type="Gene3D" id="1.10.1740.10">
    <property type="match status" value="1"/>
</dbReference>
<sequence>MSSSTVMIGRGSADRTRAKGARAGDGRVAFAEVFDREYPAIYRYLARRVPQAVAEDLASETFTRALEGFSSFDPERGSRRAWLFGIATNLLSRHHRDEARAYTAYARTGVDPLVHGHDAAETAVRRADASSQGAALAAALAELSPGDRDVLLLVAHADFTYVEVAQALDIPVGTVRSRLHRARRAVTHALDPQEDS</sequence>
<evidence type="ECO:0000256" key="1">
    <source>
        <dbReference type="ARBA" id="ARBA00010641"/>
    </source>
</evidence>
<dbReference type="InterPro" id="IPR039425">
    <property type="entry name" value="RNA_pol_sigma-70-like"/>
</dbReference>
<dbReference type="InterPro" id="IPR013324">
    <property type="entry name" value="RNA_pol_sigma_r3/r4-like"/>
</dbReference>
<evidence type="ECO:0000256" key="5">
    <source>
        <dbReference type="ARBA" id="ARBA00023163"/>
    </source>
</evidence>
<dbReference type="Pfam" id="PF04542">
    <property type="entry name" value="Sigma70_r2"/>
    <property type="match status" value="1"/>
</dbReference>
<organism evidence="8 9">
    <name type="scientific">Janibacter alkaliphilus</name>
    <dbReference type="NCBI Taxonomy" id="1069963"/>
    <lineage>
        <taxon>Bacteria</taxon>
        <taxon>Bacillati</taxon>
        <taxon>Actinomycetota</taxon>
        <taxon>Actinomycetes</taxon>
        <taxon>Micrococcales</taxon>
        <taxon>Intrasporangiaceae</taxon>
        <taxon>Janibacter</taxon>
    </lineage>
</organism>
<accession>A0A852X110</accession>
<dbReference type="Proteomes" id="UP000592181">
    <property type="component" value="Unassembled WGS sequence"/>
</dbReference>
<evidence type="ECO:0000259" key="7">
    <source>
        <dbReference type="Pfam" id="PF08281"/>
    </source>
</evidence>
<dbReference type="PANTHER" id="PTHR43133:SF8">
    <property type="entry name" value="RNA POLYMERASE SIGMA FACTOR HI_1459-RELATED"/>
    <property type="match status" value="1"/>
</dbReference>
<dbReference type="GO" id="GO:0016987">
    <property type="term" value="F:sigma factor activity"/>
    <property type="evidence" value="ECO:0007669"/>
    <property type="project" value="UniProtKB-KW"/>
</dbReference>